<reference evidence="1 2" key="1">
    <citation type="submission" date="2024-09" db="EMBL/GenBank/DDBJ databases">
        <title>Chromosome-scale assembly of Riccia fluitans.</title>
        <authorList>
            <person name="Paukszto L."/>
            <person name="Sawicki J."/>
            <person name="Karawczyk K."/>
            <person name="Piernik-Szablinska J."/>
            <person name="Szczecinska M."/>
            <person name="Mazdziarz M."/>
        </authorList>
    </citation>
    <scope>NUCLEOTIDE SEQUENCE [LARGE SCALE GENOMIC DNA]</scope>
    <source>
        <strain evidence="1">Rf_01</strain>
        <tissue evidence="1">Aerial parts of the thallus</tissue>
    </source>
</reference>
<evidence type="ECO:0000313" key="1">
    <source>
        <dbReference type="EMBL" id="KAL2642753.1"/>
    </source>
</evidence>
<dbReference type="Proteomes" id="UP001605036">
    <property type="component" value="Unassembled WGS sequence"/>
</dbReference>
<sequence>MTKQTDSLEEGVVINPPRRSWPLFNLGAKPFSKGEKSSNDKSALENKDGIKFGDKKVGPIIIREVGESFGDKVMPERGSKILPQGKMVLNETIFVQVLSSNVITNQEDTMALREICEESNAPKEETKELTPITMELIAQKVLIEIMRARNGSPQEAAIRKVQELEIDLELEMMRATIANNQTLRTPDAINIMEVIDPKEQKAGDEWKRTWRENVCLIDKMTWPEKI</sequence>
<name>A0ABD1Z5L7_9MARC</name>
<dbReference type="EMBL" id="JBHFFA010000002">
    <property type="protein sequence ID" value="KAL2642753.1"/>
    <property type="molecule type" value="Genomic_DNA"/>
</dbReference>
<keyword evidence="2" id="KW-1185">Reference proteome</keyword>
<accession>A0ABD1Z5L7</accession>
<dbReference type="AlphaFoldDB" id="A0ABD1Z5L7"/>
<comment type="caution">
    <text evidence="1">The sequence shown here is derived from an EMBL/GenBank/DDBJ whole genome shotgun (WGS) entry which is preliminary data.</text>
</comment>
<gene>
    <name evidence="1" type="ORF">R1flu_010340</name>
</gene>
<evidence type="ECO:0000313" key="2">
    <source>
        <dbReference type="Proteomes" id="UP001605036"/>
    </source>
</evidence>
<proteinExistence type="predicted"/>
<organism evidence="1 2">
    <name type="scientific">Riccia fluitans</name>
    <dbReference type="NCBI Taxonomy" id="41844"/>
    <lineage>
        <taxon>Eukaryota</taxon>
        <taxon>Viridiplantae</taxon>
        <taxon>Streptophyta</taxon>
        <taxon>Embryophyta</taxon>
        <taxon>Marchantiophyta</taxon>
        <taxon>Marchantiopsida</taxon>
        <taxon>Marchantiidae</taxon>
        <taxon>Marchantiales</taxon>
        <taxon>Ricciaceae</taxon>
        <taxon>Riccia</taxon>
    </lineage>
</organism>
<protein>
    <submittedName>
        <fullName evidence="1">Uncharacterized protein</fullName>
    </submittedName>
</protein>